<dbReference type="CDD" id="cd08071">
    <property type="entry name" value="MPN_DUF2466"/>
    <property type="match status" value="1"/>
</dbReference>
<dbReference type="InterPro" id="IPR020891">
    <property type="entry name" value="UPF0758_CS"/>
</dbReference>
<name>A0A1M6EUD0_9FIRM</name>
<accession>A0A1M6EUD0</accession>
<evidence type="ECO:0000256" key="5">
    <source>
        <dbReference type="ARBA" id="ARBA00022833"/>
    </source>
</evidence>
<proteinExistence type="inferred from homology"/>
<organism evidence="8 9">
    <name type="scientific">Desulfofundulus thermosubterraneus DSM 16057</name>
    <dbReference type="NCBI Taxonomy" id="1121432"/>
    <lineage>
        <taxon>Bacteria</taxon>
        <taxon>Bacillati</taxon>
        <taxon>Bacillota</taxon>
        <taxon>Clostridia</taxon>
        <taxon>Eubacteriales</taxon>
        <taxon>Peptococcaceae</taxon>
        <taxon>Desulfofundulus</taxon>
    </lineage>
</organism>
<dbReference type="PROSITE" id="PS50249">
    <property type="entry name" value="MPN"/>
    <property type="match status" value="1"/>
</dbReference>
<dbReference type="InterPro" id="IPR025657">
    <property type="entry name" value="RadC_JAB"/>
</dbReference>
<keyword evidence="5" id="KW-0862">Zinc</keyword>
<keyword evidence="3" id="KW-0479">Metal-binding</keyword>
<dbReference type="Proteomes" id="UP000184529">
    <property type="component" value="Unassembled WGS sequence"/>
</dbReference>
<dbReference type="STRING" id="1121432.SAMN02745219_01281"/>
<dbReference type="PANTHER" id="PTHR30471:SF3">
    <property type="entry name" value="UPF0758 PROTEIN YEES-RELATED"/>
    <property type="match status" value="1"/>
</dbReference>
<dbReference type="NCBIfam" id="TIGR00608">
    <property type="entry name" value="radc"/>
    <property type="match status" value="1"/>
</dbReference>
<feature type="domain" description="MPN" evidence="7">
    <location>
        <begin position="24"/>
        <end position="146"/>
    </location>
</feature>
<dbReference type="SUPFAM" id="SSF102712">
    <property type="entry name" value="JAB1/MPN domain"/>
    <property type="match status" value="1"/>
</dbReference>
<dbReference type="Gene3D" id="3.40.140.10">
    <property type="entry name" value="Cytidine Deaminase, domain 2"/>
    <property type="match status" value="1"/>
</dbReference>
<dbReference type="PANTHER" id="PTHR30471">
    <property type="entry name" value="DNA REPAIR PROTEIN RADC"/>
    <property type="match status" value="1"/>
</dbReference>
<reference evidence="9" key="1">
    <citation type="submission" date="2016-11" db="EMBL/GenBank/DDBJ databases">
        <authorList>
            <person name="Varghese N."/>
            <person name="Submissions S."/>
        </authorList>
    </citation>
    <scope>NUCLEOTIDE SEQUENCE [LARGE SCALE GENOMIC DNA]</scope>
    <source>
        <strain evidence="9">DSM 16057</strain>
    </source>
</reference>
<dbReference type="OrthoDB" id="9804482at2"/>
<comment type="similarity">
    <text evidence="1">Belongs to the UPF0758 family.</text>
</comment>
<gene>
    <name evidence="8" type="ORF">SAMN02745219_01281</name>
</gene>
<keyword evidence="9" id="KW-1185">Reference proteome</keyword>
<evidence type="ECO:0000313" key="9">
    <source>
        <dbReference type="Proteomes" id="UP000184529"/>
    </source>
</evidence>
<dbReference type="RefSeq" id="WP_072868157.1">
    <property type="nucleotide sequence ID" value="NZ_FQZM01000014.1"/>
</dbReference>
<keyword evidence="6" id="KW-0482">Metalloprotease</keyword>
<dbReference type="Pfam" id="PF04002">
    <property type="entry name" value="RadC"/>
    <property type="match status" value="1"/>
</dbReference>
<evidence type="ECO:0000256" key="4">
    <source>
        <dbReference type="ARBA" id="ARBA00022801"/>
    </source>
</evidence>
<dbReference type="PROSITE" id="PS01302">
    <property type="entry name" value="UPF0758"/>
    <property type="match status" value="1"/>
</dbReference>
<evidence type="ECO:0000259" key="7">
    <source>
        <dbReference type="PROSITE" id="PS50249"/>
    </source>
</evidence>
<evidence type="ECO:0000256" key="3">
    <source>
        <dbReference type="ARBA" id="ARBA00022723"/>
    </source>
</evidence>
<evidence type="ECO:0000313" key="8">
    <source>
        <dbReference type="EMBL" id="SHI89006.1"/>
    </source>
</evidence>
<dbReference type="GO" id="GO:0008237">
    <property type="term" value="F:metallopeptidase activity"/>
    <property type="evidence" value="ECO:0007669"/>
    <property type="project" value="UniProtKB-KW"/>
</dbReference>
<keyword evidence="2" id="KW-0645">Protease</keyword>
<evidence type="ECO:0000256" key="6">
    <source>
        <dbReference type="ARBA" id="ARBA00023049"/>
    </source>
</evidence>
<dbReference type="GO" id="GO:0046872">
    <property type="term" value="F:metal ion binding"/>
    <property type="evidence" value="ECO:0007669"/>
    <property type="project" value="UniProtKB-KW"/>
</dbReference>
<protein>
    <submittedName>
        <fullName evidence="8">DNA repair protein RadC</fullName>
    </submittedName>
</protein>
<dbReference type="InterPro" id="IPR037518">
    <property type="entry name" value="MPN"/>
</dbReference>
<dbReference type="InterPro" id="IPR001405">
    <property type="entry name" value="UPF0758"/>
</dbReference>
<evidence type="ECO:0000256" key="2">
    <source>
        <dbReference type="ARBA" id="ARBA00022670"/>
    </source>
</evidence>
<dbReference type="EMBL" id="FQZM01000014">
    <property type="protein sequence ID" value="SHI89006.1"/>
    <property type="molecule type" value="Genomic_DNA"/>
</dbReference>
<keyword evidence="4" id="KW-0378">Hydrolase</keyword>
<sequence>MKKRVNIVSVKLVKEAGIFYAARRITRPEDVADLVRDFLKDADREIFLVICLNAKNEPTAIHTVAVGTLNSVQVHPREVFKAAILANSYHVILVHNHPSGDPQPSDEDMAITRNLAEAGRIVGIPVLDHIIIGDGKFASLKTKGLI</sequence>
<dbReference type="GO" id="GO:0006508">
    <property type="term" value="P:proteolysis"/>
    <property type="evidence" value="ECO:0007669"/>
    <property type="project" value="UniProtKB-KW"/>
</dbReference>
<evidence type="ECO:0000256" key="1">
    <source>
        <dbReference type="ARBA" id="ARBA00010243"/>
    </source>
</evidence>
<dbReference type="AlphaFoldDB" id="A0A1M6EUD0"/>